<dbReference type="EMBL" id="QJKJ01002673">
    <property type="protein sequence ID" value="RDY01824.1"/>
    <property type="molecule type" value="Genomic_DNA"/>
</dbReference>
<dbReference type="OrthoDB" id="780445at2759"/>
<reference evidence="1" key="1">
    <citation type="submission" date="2018-05" db="EMBL/GenBank/DDBJ databases">
        <title>Draft genome of Mucuna pruriens seed.</title>
        <authorList>
            <person name="Nnadi N.E."/>
            <person name="Vos R."/>
            <person name="Hasami M.H."/>
            <person name="Devisetty U.K."/>
            <person name="Aguiy J.C."/>
        </authorList>
    </citation>
    <scope>NUCLEOTIDE SEQUENCE [LARGE SCALE GENOMIC DNA]</scope>
    <source>
        <strain evidence="1">JCA_2017</strain>
    </source>
</reference>
<dbReference type="Proteomes" id="UP000257109">
    <property type="component" value="Unassembled WGS sequence"/>
</dbReference>
<gene>
    <name evidence="1" type="ORF">CR513_14803</name>
</gene>
<feature type="non-terminal residue" evidence="1">
    <location>
        <position position="130"/>
    </location>
</feature>
<comment type="caution">
    <text evidence="1">The sequence shown here is derived from an EMBL/GenBank/DDBJ whole genome shotgun (WGS) entry which is preliminary data.</text>
</comment>
<sequence>MLFPMQLCFYKQPPSLFVPLSINEGIFKDKRFFTSPYSSSSSIVHAVKEDSQSQQYEVDPDKAREALKKLDQQIQSLSNKQVSTPRLSVSDVKLPKEEVSGNDKLEISESFLGTLAAVLLSQPSMAHNIQ</sequence>
<keyword evidence="2" id="KW-1185">Reference proteome</keyword>
<dbReference type="PANTHER" id="PTHR37716:SF1">
    <property type="entry name" value="OS07G0568900 PROTEIN"/>
    <property type="match status" value="1"/>
</dbReference>
<evidence type="ECO:0000313" key="1">
    <source>
        <dbReference type="EMBL" id="RDY01824.1"/>
    </source>
</evidence>
<name>A0A371HGH6_MUCPR</name>
<accession>A0A371HGH6</accession>
<dbReference type="AlphaFoldDB" id="A0A371HGH6"/>
<evidence type="ECO:0000313" key="2">
    <source>
        <dbReference type="Proteomes" id="UP000257109"/>
    </source>
</evidence>
<dbReference type="GO" id="GO:0009535">
    <property type="term" value="C:chloroplast thylakoid membrane"/>
    <property type="evidence" value="ECO:0007669"/>
    <property type="project" value="TreeGrafter"/>
</dbReference>
<protein>
    <submittedName>
        <fullName evidence="1">Uncharacterized protein</fullName>
    </submittedName>
</protein>
<proteinExistence type="predicted"/>
<organism evidence="1 2">
    <name type="scientific">Mucuna pruriens</name>
    <name type="common">Velvet bean</name>
    <name type="synonym">Dolichos pruriens</name>
    <dbReference type="NCBI Taxonomy" id="157652"/>
    <lineage>
        <taxon>Eukaryota</taxon>
        <taxon>Viridiplantae</taxon>
        <taxon>Streptophyta</taxon>
        <taxon>Embryophyta</taxon>
        <taxon>Tracheophyta</taxon>
        <taxon>Spermatophyta</taxon>
        <taxon>Magnoliopsida</taxon>
        <taxon>eudicotyledons</taxon>
        <taxon>Gunneridae</taxon>
        <taxon>Pentapetalae</taxon>
        <taxon>rosids</taxon>
        <taxon>fabids</taxon>
        <taxon>Fabales</taxon>
        <taxon>Fabaceae</taxon>
        <taxon>Papilionoideae</taxon>
        <taxon>50 kb inversion clade</taxon>
        <taxon>NPAAA clade</taxon>
        <taxon>indigoferoid/millettioid clade</taxon>
        <taxon>Phaseoleae</taxon>
        <taxon>Mucuna</taxon>
    </lineage>
</organism>
<dbReference type="PANTHER" id="PTHR37716">
    <property type="entry name" value="OS07G0568900 PROTEIN"/>
    <property type="match status" value="1"/>
</dbReference>